<accession>A0ABW8M1X1</accession>
<protein>
    <recommendedName>
        <fullName evidence="3">Ribbon-helix-helix protein CopG domain-containing protein</fullName>
    </recommendedName>
</protein>
<dbReference type="Proteomes" id="UP001620295">
    <property type="component" value="Unassembled WGS sequence"/>
</dbReference>
<sequence length="144" mass="15518">MRAADSTARPGRLVWMDTDLWKQQVKRRAEDDGLARARSRVLEALLTAYAEGSLDAPVPAGSTFGTAERGGCRVYLAESVCERAETRWKRQEQARRGGVPGFGLLCEVLLREYAEGRVELRITAAPAGSTESTGSTGNTGSMAA</sequence>
<keyword evidence="2" id="KW-1185">Reference proteome</keyword>
<organism evidence="1 2">
    <name type="scientific">Streptomyces milbemycinicus</name>
    <dbReference type="NCBI Taxonomy" id="476552"/>
    <lineage>
        <taxon>Bacteria</taxon>
        <taxon>Bacillati</taxon>
        <taxon>Actinomycetota</taxon>
        <taxon>Actinomycetes</taxon>
        <taxon>Kitasatosporales</taxon>
        <taxon>Streptomycetaceae</taxon>
        <taxon>Streptomyces</taxon>
    </lineage>
</organism>
<evidence type="ECO:0000313" key="2">
    <source>
        <dbReference type="Proteomes" id="UP001620295"/>
    </source>
</evidence>
<evidence type="ECO:0008006" key="3">
    <source>
        <dbReference type="Google" id="ProtNLM"/>
    </source>
</evidence>
<dbReference type="RefSeq" id="WP_358644922.1">
    <property type="nucleotide sequence ID" value="NZ_JBFACG010000032.1"/>
</dbReference>
<name>A0ABW8M1X1_9ACTN</name>
<proteinExistence type="predicted"/>
<comment type="caution">
    <text evidence="1">The sequence shown here is derived from an EMBL/GenBank/DDBJ whole genome shotgun (WGS) entry which is preliminary data.</text>
</comment>
<gene>
    <name evidence="1" type="ORF">ACI2L5_45870</name>
</gene>
<reference evidence="1 2" key="1">
    <citation type="submission" date="2024-11" db="EMBL/GenBank/DDBJ databases">
        <title>The Natural Products Discovery Center: Release of the First 8490 Sequenced Strains for Exploring Actinobacteria Biosynthetic Diversity.</title>
        <authorList>
            <person name="Kalkreuter E."/>
            <person name="Kautsar S.A."/>
            <person name="Yang D."/>
            <person name="Bader C.D."/>
            <person name="Teijaro C.N."/>
            <person name="Fluegel L."/>
            <person name="Davis C.M."/>
            <person name="Simpson J.R."/>
            <person name="Lauterbach L."/>
            <person name="Steele A.D."/>
            <person name="Gui C."/>
            <person name="Meng S."/>
            <person name="Li G."/>
            <person name="Viehrig K."/>
            <person name="Ye F."/>
            <person name="Su P."/>
            <person name="Kiefer A.F."/>
            <person name="Nichols A."/>
            <person name="Cepeda A.J."/>
            <person name="Yan W."/>
            <person name="Fan B."/>
            <person name="Jiang Y."/>
            <person name="Adhikari A."/>
            <person name="Zheng C.-J."/>
            <person name="Schuster L."/>
            <person name="Cowan T.M."/>
            <person name="Smanski M.J."/>
            <person name="Chevrette M.G."/>
            <person name="De Carvalho L.P.S."/>
            <person name="Shen B."/>
        </authorList>
    </citation>
    <scope>NUCLEOTIDE SEQUENCE [LARGE SCALE GENOMIC DNA]</scope>
    <source>
        <strain evidence="1 2">NPDC020863</strain>
    </source>
</reference>
<evidence type="ECO:0000313" key="1">
    <source>
        <dbReference type="EMBL" id="MFK4272168.1"/>
    </source>
</evidence>
<dbReference type="EMBL" id="JBJDQH010000023">
    <property type="protein sequence ID" value="MFK4272168.1"/>
    <property type="molecule type" value="Genomic_DNA"/>
</dbReference>